<sequence length="110" mass="12500">MSYQSKEELVAIFAQAWRTLNPELIVANLDQSFIYDSQWGFESLDYSRYIDYIRGKFHTIKRSNAGVKVEIVPDSYQGGSMLAITQGSSTVFYRIQVKDGKVVKGDLCAF</sequence>
<evidence type="ECO:0008006" key="3">
    <source>
        <dbReference type="Google" id="ProtNLM"/>
    </source>
</evidence>
<reference evidence="1" key="1">
    <citation type="submission" date="2023-08" db="EMBL/GenBank/DDBJ databases">
        <title>Mucin Metabolism Genes Underlie the Key Renovations of Bacteroides xylanisolvens Genomes in Captive Great Apes.</title>
        <authorList>
            <person name="Nishida A.H."/>
        </authorList>
    </citation>
    <scope>NUCLEOTIDE SEQUENCE</scope>
    <source>
        <strain evidence="1">P13.H9</strain>
    </source>
</reference>
<dbReference type="EMBL" id="JAIWYE010000037">
    <property type="protein sequence ID" value="MCA4706179.1"/>
    <property type="molecule type" value="Genomic_DNA"/>
</dbReference>
<name>A0AAW4T2H3_9BACE</name>
<organism evidence="1 2">
    <name type="scientific">Bacteroides xylanisolvens</name>
    <dbReference type="NCBI Taxonomy" id="371601"/>
    <lineage>
        <taxon>Bacteria</taxon>
        <taxon>Pseudomonadati</taxon>
        <taxon>Bacteroidota</taxon>
        <taxon>Bacteroidia</taxon>
        <taxon>Bacteroidales</taxon>
        <taxon>Bacteroidaceae</taxon>
        <taxon>Bacteroides</taxon>
    </lineage>
</organism>
<gene>
    <name evidence="1" type="ORF">LD004_21480</name>
</gene>
<protein>
    <recommendedName>
        <fullName evidence="3">Nuclear transport factor 2 family protein</fullName>
    </recommendedName>
</protein>
<accession>A0AAW4T2H3</accession>
<evidence type="ECO:0000313" key="1">
    <source>
        <dbReference type="EMBL" id="MCA4706179.1"/>
    </source>
</evidence>
<evidence type="ECO:0000313" key="2">
    <source>
        <dbReference type="Proteomes" id="UP001198461"/>
    </source>
</evidence>
<dbReference type="Proteomes" id="UP001198461">
    <property type="component" value="Unassembled WGS sequence"/>
</dbReference>
<comment type="caution">
    <text evidence="1">The sequence shown here is derived from an EMBL/GenBank/DDBJ whole genome shotgun (WGS) entry which is preliminary data.</text>
</comment>
<dbReference type="AlphaFoldDB" id="A0AAW4T2H3"/>
<dbReference type="RefSeq" id="WP_225451187.1">
    <property type="nucleotide sequence ID" value="NZ_JAIWXB010000037.1"/>
</dbReference>
<proteinExistence type="predicted"/>